<evidence type="ECO:0000259" key="2">
    <source>
        <dbReference type="Pfam" id="PF12834"/>
    </source>
</evidence>
<dbReference type="AlphaFoldDB" id="A0A5U9KXG3"/>
<reference evidence="3" key="1">
    <citation type="submission" date="2018-07" db="EMBL/GenBank/DDBJ databases">
        <authorList>
            <person name="Ashton P.M."/>
            <person name="Dallman T."/>
            <person name="Nair S."/>
            <person name="De Pinna E."/>
            <person name="Peters T."/>
            <person name="Grant K."/>
        </authorList>
    </citation>
    <scope>NUCLEOTIDE SEQUENCE [LARGE SCALE GENOMIC DNA]</scope>
    <source>
        <strain evidence="3">436933</strain>
    </source>
</reference>
<feature type="compositionally biased region" description="Polar residues" evidence="1">
    <location>
        <begin position="1"/>
        <end position="30"/>
    </location>
</feature>
<dbReference type="InterPro" id="IPR024457">
    <property type="entry name" value="Putative_integrase_N"/>
</dbReference>
<organism evidence="3">
    <name type="scientific">Salmonella newport</name>
    <dbReference type="NCBI Taxonomy" id="108619"/>
    <lineage>
        <taxon>Bacteria</taxon>
        <taxon>Pseudomonadati</taxon>
        <taxon>Pseudomonadota</taxon>
        <taxon>Gammaproteobacteria</taxon>
        <taxon>Enterobacterales</taxon>
        <taxon>Enterobacteriaceae</taxon>
        <taxon>Salmonella</taxon>
    </lineage>
</organism>
<feature type="region of interest" description="Disordered" evidence="1">
    <location>
        <begin position="1"/>
        <end position="42"/>
    </location>
</feature>
<protein>
    <recommendedName>
        <fullName evidence="2">Putative integrase N-terminal domain-containing protein</fullName>
    </recommendedName>
</protein>
<dbReference type="Proteomes" id="UP000839726">
    <property type="component" value="Unassembled WGS sequence"/>
</dbReference>
<proteinExistence type="predicted"/>
<sequence length="385" mass="43333">MNNAITQPEDNPVQPQDAISGNDGKSSLRQGSDGCAERRRRTIERLREDAARQENNQAAPAGVVKRVTGQQAEAGFQTRKILGRTLKGRHVNRLVALWKRQGVSDATIKNRLAVVRWWTGNTGEPGAVKTKEEYDSGLYSPVTVTGDEYFLKQMDAGLPPWAEDIPYMQPQPVPDRESSPFVTRILREEGMSVCLDRVTGHDDLRFRGMSWRELLEHTQAGNAVLQPERVICVSENGVDWTVTQGLLSVCRARFQCDRENRLPVLSNVHLTTLTVDTVMEEACSELTRPLSDPSFPVCGTIIAFRNYTGIQDGPGWRRISYQPVLSVQLYGDTTGRLPENVTCQHVQDVYRLLSALSDAERDIRIRNKTTSLRSWWRRFAGRVQG</sequence>
<dbReference type="EMBL" id="AAGUYM010000047">
    <property type="protein sequence ID" value="EBS2695935.1"/>
    <property type="molecule type" value="Genomic_DNA"/>
</dbReference>
<name>A0A5U9KXG3_SALNE</name>
<evidence type="ECO:0000256" key="1">
    <source>
        <dbReference type="SAM" id="MobiDB-lite"/>
    </source>
</evidence>
<feature type="domain" description="Putative integrase N-terminal" evidence="2">
    <location>
        <begin position="64"/>
        <end position="119"/>
    </location>
</feature>
<gene>
    <name evidence="3" type="ORF">DRY71_24995</name>
</gene>
<evidence type="ECO:0000313" key="3">
    <source>
        <dbReference type="EMBL" id="EBS2695935.1"/>
    </source>
</evidence>
<accession>A0A5U9KXG3</accession>
<comment type="caution">
    <text evidence="3">The sequence shown here is derived from an EMBL/GenBank/DDBJ whole genome shotgun (WGS) entry which is preliminary data.</text>
</comment>
<dbReference type="Pfam" id="PF12834">
    <property type="entry name" value="Phage_int_SAM_2"/>
    <property type="match status" value="1"/>
</dbReference>